<dbReference type="eggNOG" id="arCOG01135">
    <property type="taxonomic scope" value="Archaea"/>
</dbReference>
<evidence type="ECO:0000256" key="4">
    <source>
        <dbReference type="ARBA" id="ARBA00022898"/>
    </source>
</evidence>
<evidence type="ECO:0000313" key="6">
    <source>
        <dbReference type="EMBL" id="ADG13064.1"/>
    </source>
</evidence>
<dbReference type="OrthoDB" id="372018at2157"/>
<keyword evidence="7" id="KW-1185">Reference proteome</keyword>
<dbReference type="Gene3D" id="3.90.1150.10">
    <property type="entry name" value="Aspartate Aminotransferase, domain 1"/>
    <property type="match status" value="1"/>
</dbReference>
<dbReference type="AlphaFoldDB" id="D5VR61"/>
<proteinExistence type="predicted"/>
<dbReference type="NCBIfam" id="NF005334">
    <property type="entry name" value="PRK06855.1"/>
    <property type="match status" value="1"/>
</dbReference>
<dbReference type="GO" id="GO:0008483">
    <property type="term" value="F:transaminase activity"/>
    <property type="evidence" value="ECO:0007669"/>
    <property type="project" value="UniProtKB-KW"/>
</dbReference>
<evidence type="ECO:0000256" key="3">
    <source>
        <dbReference type="ARBA" id="ARBA00022679"/>
    </source>
</evidence>
<dbReference type="EMBL" id="CP002009">
    <property type="protein sequence ID" value="ADG13064.1"/>
    <property type="molecule type" value="Genomic_DNA"/>
</dbReference>
<gene>
    <name evidence="6" type="ordered locus">Metin_0394</name>
</gene>
<dbReference type="GeneID" id="9131398"/>
<name>D5VR61_METIM</name>
<comment type="cofactor">
    <cofactor evidence="1">
        <name>pyridoxal 5'-phosphate</name>
        <dbReference type="ChEBI" id="CHEBI:597326"/>
    </cofactor>
</comment>
<dbReference type="SUPFAM" id="SSF53383">
    <property type="entry name" value="PLP-dependent transferases"/>
    <property type="match status" value="1"/>
</dbReference>
<protein>
    <submittedName>
        <fullName evidence="6">Aminotransferase class I and II</fullName>
    </submittedName>
</protein>
<dbReference type="PANTHER" id="PTHR43488:SF2">
    <property type="entry name" value="GLUTAMATE-PYRUVATE AMINOTRANSFERASE ALAA"/>
    <property type="match status" value="1"/>
</dbReference>
<dbReference type="RefSeq" id="WP_013099810.1">
    <property type="nucleotide sequence ID" value="NC_014122.1"/>
</dbReference>
<sequence>MRMPIIDIGAKELSYEIREIVEIAKFIEKKFNRKIIWENIGDPVAKGEEIPDWIKEIVADLVRDSKSYAYCPTKGLDETREFLANLNNKRGGVQITKEDIIFFNGLGDAIAKIYGLLRREVRVINPSPSYSTHSSAEGSHAGCPPLTYFLDPYNKWYPDVEDLEKRVKYNPNICGILIINPDNPTGAVYPKKILDEIVDIANEYNLFIICDEIYCNLVYNGCKPCFLSEVIDDVPGISLKGISKELPWPGARCGWIEVYNADKDEEFRRYINSIYKAKLIEVCSTTLPQMAIPRIMGDRRYKSYLKERNKFFEKRSNEAYKKFKDIDNIVVNKTCGSFYTTVVFEKDRGEIKIEDKEVENFINKFLKDTTLDKKFTYQLLATTGICVVPLTSFCTELNGFRMTLLERDDNIFKYTLEKLAEKIDEFLNSR</sequence>
<evidence type="ECO:0000313" key="7">
    <source>
        <dbReference type="Proteomes" id="UP000002061"/>
    </source>
</evidence>
<dbReference type="KEGG" id="mif:Metin_0394"/>
<dbReference type="HOGENOM" id="CLU_017584_4_2_2"/>
<keyword evidence="3" id="KW-0808">Transferase</keyword>
<dbReference type="InterPro" id="IPR015424">
    <property type="entry name" value="PyrdxlP-dep_Trfase"/>
</dbReference>
<organism evidence="6 7">
    <name type="scientific">Methanocaldococcus infernus (strain DSM 11812 / JCM 15783 / ME)</name>
    <dbReference type="NCBI Taxonomy" id="573063"/>
    <lineage>
        <taxon>Archaea</taxon>
        <taxon>Methanobacteriati</taxon>
        <taxon>Methanobacteriota</taxon>
        <taxon>Methanomada group</taxon>
        <taxon>Methanococci</taxon>
        <taxon>Methanococcales</taxon>
        <taxon>Methanocaldococcaceae</taxon>
        <taxon>Methanocaldococcus</taxon>
    </lineage>
</organism>
<dbReference type="InterPro" id="IPR015421">
    <property type="entry name" value="PyrdxlP-dep_Trfase_major"/>
</dbReference>
<reference evidence="6" key="1">
    <citation type="submission" date="2010-04" db="EMBL/GenBank/DDBJ databases">
        <title>Complete sequence of Methanocaldococcus infernus ME.</title>
        <authorList>
            <consortium name="US DOE Joint Genome Institute"/>
            <person name="Lucas S."/>
            <person name="Copeland A."/>
            <person name="Lapidus A."/>
            <person name="Cheng J.-F."/>
            <person name="Bruce D."/>
            <person name="Goodwin L."/>
            <person name="Pitluck S."/>
            <person name="Munk A.C."/>
            <person name="Detter J.C."/>
            <person name="Han C."/>
            <person name="Tapia R."/>
            <person name="Land M."/>
            <person name="Hauser L."/>
            <person name="Kyrpides N."/>
            <person name="Mikhailova N."/>
            <person name="Sieprawska-Lupa M."/>
            <person name="Whitman W.B."/>
            <person name="Woyke T."/>
        </authorList>
    </citation>
    <scope>NUCLEOTIDE SEQUENCE [LARGE SCALE GENOMIC DNA]</scope>
    <source>
        <strain evidence="6">ME</strain>
    </source>
</reference>
<dbReference type="Gene3D" id="3.40.640.10">
    <property type="entry name" value="Type I PLP-dependent aspartate aminotransferase-like (Major domain)"/>
    <property type="match status" value="1"/>
</dbReference>
<dbReference type="GO" id="GO:0030170">
    <property type="term" value="F:pyridoxal phosphate binding"/>
    <property type="evidence" value="ECO:0007669"/>
    <property type="project" value="InterPro"/>
</dbReference>
<dbReference type="CDD" id="cd00609">
    <property type="entry name" value="AAT_like"/>
    <property type="match status" value="1"/>
</dbReference>
<keyword evidence="2 6" id="KW-0032">Aminotransferase</keyword>
<accession>D5VR61</accession>
<dbReference type="STRING" id="573063.Metin_0394"/>
<evidence type="ECO:0000259" key="5">
    <source>
        <dbReference type="Pfam" id="PF00155"/>
    </source>
</evidence>
<dbReference type="PANTHER" id="PTHR43488">
    <property type="entry name" value="GLUTAMATE-PYRUVATE AMINOTRANSFERASE ALAA"/>
    <property type="match status" value="1"/>
</dbReference>
<evidence type="ECO:0000256" key="2">
    <source>
        <dbReference type="ARBA" id="ARBA00022576"/>
    </source>
</evidence>
<dbReference type="InterPro" id="IPR051926">
    <property type="entry name" value="Ala_Aminotransferase"/>
</dbReference>
<dbReference type="InterPro" id="IPR015422">
    <property type="entry name" value="PyrdxlP-dep_Trfase_small"/>
</dbReference>
<feature type="domain" description="Aminotransferase class I/classII large" evidence="5">
    <location>
        <begin position="48"/>
        <end position="404"/>
    </location>
</feature>
<evidence type="ECO:0000256" key="1">
    <source>
        <dbReference type="ARBA" id="ARBA00001933"/>
    </source>
</evidence>
<dbReference type="Proteomes" id="UP000002061">
    <property type="component" value="Chromosome"/>
</dbReference>
<dbReference type="InterPro" id="IPR004839">
    <property type="entry name" value="Aminotransferase_I/II_large"/>
</dbReference>
<dbReference type="Pfam" id="PF00155">
    <property type="entry name" value="Aminotran_1_2"/>
    <property type="match status" value="1"/>
</dbReference>
<keyword evidence="4" id="KW-0663">Pyridoxal phosphate</keyword>